<organism evidence="1 2">
    <name type="scientific">Trematosphaeria pertusa</name>
    <dbReference type="NCBI Taxonomy" id="390896"/>
    <lineage>
        <taxon>Eukaryota</taxon>
        <taxon>Fungi</taxon>
        <taxon>Dikarya</taxon>
        <taxon>Ascomycota</taxon>
        <taxon>Pezizomycotina</taxon>
        <taxon>Dothideomycetes</taxon>
        <taxon>Pleosporomycetidae</taxon>
        <taxon>Pleosporales</taxon>
        <taxon>Massarineae</taxon>
        <taxon>Trematosphaeriaceae</taxon>
        <taxon>Trematosphaeria</taxon>
    </lineage>
</organism>
<sequence>MSASQPGLPSPTGSIVSRTSLRVALLTTCACIHMRRTSELFIFADKYNVPQLRKLSVTGIWSLLDPNRRRKVPSYQDITLAFENLPEKAPLCKLFVDVYCRNFENEMDDEKECSAKGMVPMTFFDAVVWRHTHARKMMVKGEMEIGYRLKLADYHEHQSQEEASKCYCKLAR</sequence>
<protein>
    <submittedName>
        <fullName evidence="1">Uncharacterized protein</fullName>
    </submittedName>
</protein>
<dbReference type="RefSeq" id="XP_033691698.1">
    <property type="nucleotide sequence ID" value="XM_033821477.1"/>
</dbReference>
<dbReference type="AlphaFoldDB" id="A0A6A6J1M9"/>
<dbReference type="Proteomes" id="UP000800094">
    <property type="component" value="Unassembled WGS sequence"/>
</dbReference>
<keyword evidence="2" id="KW-1185">Reference proteome</keyword>
<dbReference type="OrthoDB" id="194443at2759"/>
<name>A0A6A6J1M9_9PLEO</name>
<evidence type="ECO:0000313" key="2">
    <source>
        <dbReference type="Proteomes" id="UP000800094"/>
    </source>
</evidence>
<proteinExistence type="predicted"/>
<dbReference type="EMBL" id="ML987189">
    <property type="protein sequence ID" value="KAF2256694.1"/>
    <property type="molecule type" value="Genomic_DNA"/>
</dbReference>
<gene>
    <name evidence="1" type="ORF">BU26DRAFT_27773</name>
</gene>
<accession>A0A6A6J1M9</accession>
<reference evidence="1" key="1">
    <citation type="journal article" date="2020" name="Stud. Mycol.">
        <title>101 Dothideomycetes genomes: a test case for predicting lifestyles and emergence of pathogens.</title>
        <authorList>
            <person name="Haridas S."/>
            <person name="Albert R."/>
            <person name="Binder M."/>
            <person name="Bloem J."/>
            <person name="Labutti K."/>
            <person name="Salamov A."/>
            <person name="Andreopoulos B."/>
            <person name="Baker S."/>
            <person name="Barry K."/>
            <person name="Bills G."/>
            <person name="Bluhm B."/>
            <person name="Cannon C."/>
            <person name="Castanera R."/>
            <person name="Culley D."/>
            <person name="Daum C."/>
            <person name="Ezra D."/>
            <person name="Gonzalez J."/>
            <person name="Henrissat B."/>
            <person name="Kuo A."/>
            <person name="Liang C."/>
            <person name="Lipzen A."/>
            <person name="Lutzoni F."/>
            <person name="Magnuson J."/>
            <person name="Mondo S."/>
            <person name="Nolan M."/>
            <person name="Ohm R."/>
            <person name="Pangilinan J."/>
            <person name="Park H.-J."/>
            <person name="Ramirez L."/>
            <person name="Alfaro M."/>
            <person name="Sun H."/>
            <person name="Tritt A."/>
            <person name="Yoshinaga Y."/>
            <person name="Zwiers L.-H."/>
            <person name="Turgeon B."/>
            <person name="Goodwin S."/>
            <person name="Spatafora J."/>
            <person name="Crous P."/>
            <person name="Grigoriev I."/>
        </authorList>
    </citation>
    <scope>NUCLEOTIDE SEQUENCE</scope>
    <source>
        <strain evidence="1">CBS 122368</strain>
    </source>
</reference>
<dbReference type="GeneID" id="54574807"/>
<evidence type="ECO:0000313" key="1">
    <source>
        <dbReference type="EMBL" id="KAF2256694.1"/>
    </source>
</evidence>